<accession>S0JKT7</accession>
<dbReference type="EMBL" id="AHYT01000004">
    <property type="protein sequence ID" value="EOT29135.1"/>
    <property type="molecule type" value="Genomic_DNA"/>
</dbReference>
<evidence type="ECO:0000256" key="1">
    <source>
        <dbReference type="SAM" id="Phobius"/>
    </source>
</evidence>
<proteinExistence type="predicted"/>
<keyword evidence="1" id="KW-1133">Transmembrane helix</keyword>
<dbReference type="AlphaFoldDB" id="S0JKT7"/>
<reference evidence="2 3" key="1">
    <citation type="submission" date="2013-03" db="EMBL/GenBank/DDBJ databases">
        <title>The Genome Sequence of Enterococcus saccharolyticus ATCC_43076 (Illumina only assembly).</title>
        <authorList>
            <consortium name="The Broad Institute Genomics Platform"/>
            <consortium name="The Broad Institute Genome Sequencing Center for Infectious Disease"/>
            <person name="Earl A."/>
            <person name="Russ C."/>
            <person name="Gilmore M."/>
            <person name="Surin D."/>
            <person name="Walker B."/>
            <person name="Young S."/>
            <person name="Zeng Q."/>
            <person name="Gargeya S."/>
            <person name="Fitzgerald M."/>
            <person name="Haas B."/>
            <person name="Abouelleil A."/>
            <person name="Allen A.W."/>
            <person name="Alvarado L."/>
            <person name="Arachchi H.M."/>
            <person name="Berlin A.M."/>
            <person name="Chapman S.B."/>
            <person name="Gainer-Dewar J."/>
            <person name="Goldberg J."/>
            <person name="Griggs A."/>
            <person name="Gujja S."/>
            <person name="Hansen M."/>
            <person name="Howarth C."/>
            <person name="Imamovic A."/>
            <person name="Ireland A."/>
            <person name="Larimer J."/>
            <person name="McCowan C."/>
            <person name="Murphy C."/>
            <person name="Pearson M."/>
            <person name="Poon T.W."/>
            <person name="Priest M."/>
            <person name="Roberts A."/>
            <person name="Saif S."/>
            <person name="Shea T."/>
            <person name="Sisk P."/>
            <person name="Sykes S."/>
            <person name="Wortman J."/>
            <person name="Nusbaum C."/>
            <person name="Birren B."/>
        </authorList>
    </citation>
    <scope>NUCLEOTIDE SEQUENCE [LARGE SCALE GENOMIC DNA]</scope>
    <source>
        <strain evidence="2 3">ATCC 43076</strain>
    </source>
</reference>
<dbReference type="STRING" id="41997.RV16_GL002148"/>
<dbReference type="HOGENOM" id="CLU_2553047_0_0_9"/>
<gene>
    <name evidence="2" type="ORF">OMQ_01087</name>
</gene>
<protein>
    <submittedName>
        <fullName evidence="2">Uncharacterized protein</fullName>
    </submittedName>
</protein>
<dbReference type="Proteomes" id="UP000014136">
    <property type="component" value="Unassembled WGS sequence"/>
</dbReference>
<dbReference type="RefSeq" id="WP_016174885.1">
    <property type="nucleotide sequence ID" value="NZ_KE136389.1"/>
</dbReference>
<keyword evidence="1" id="KW-0472">Membrane</keyword>
<sequence length="82" mass="9260">MKKINHLLQLGSILLMIGAIILFVVASKSVKQVGAPNFDLTRWEDVDLFILKLGFNCLIGSFVLSVSSFFFSVKWLNKKENK</sequence>
<evidence type="ECO:0000313" key="2">
    <source>
        <dbReference type="EMBL" id="EOT29135.1"/>
    </source>
</evidence>
<feature type="transmembrane region" description="Helical" evidence="1">
    <location>
        <begin position="7"/>
        <end position="29"/>
    </location>
</feature>
<evidence type="ECO:0000313" key="3">
    <source>
        <dbReference type="Proteomes" id="UP000014136"/>
    </source>
</evidence>
<comment type="caution">
    <text evidence="2">The sequence shown here is derived from an EMBL/GenBank/DDBJ whole genome shotgun (WGS) entry which is preliminary data.</text>
</comment>
<name>S0JKT7_9ENTE</name>
<organism evidence="2 3">
    <name type="scientific">Enterococcus saccharolyticus subsp. saccharolyticus ATCC 43076</name>
    <dbReference type="NCBI Taxonomy" id="1139996"/>
    <lineage>
        <taxon>Bacteria</taxon>
        <taxon>Bacillati</taxon>
        <taxon>Bacillota</taxon>
        <taxon>Bacilli</taxon>
        <taxon>Lactobacillales</taxon>
        <taxon>Enterococcaceae</taxon>
        <taxon>Enterococcus</taxon>
    </lineage>
</organism>
<keyword evidence="1" id="KW-0812">Transmembrane</keyword>
<keyword evidence="3" id="KW-1185">Reference proteome</keyword>
<dbReference type="PATRIC" id="fig|1139996.3.peg.1072"/>
<feature type="transmembrane region" description="Helical" evidence="1">
    <location>
        <begin position="49"/>
        <end position="73"/>
    </location>
</feature>